<reference evidence="9 10" key="1">
    <citation type="submission" date="2016-10" db="EMBL/GenBank/DDBJ databases">
        <authorList>
            <person name="de Groot N.N."/>
        </authorList>
    </citation>
    <scope>NUCLEOTIDE SEQUENCE [LARGE SCALE GENOMIC DNA]</scope>
    <source>
        <strain evidence="9 10">DSM 15695</strain>
    </source>
</reference>
<keyword evidence="10" id="KW-1185">Reference proteome</keyword>
<dbReference type="Gene3D" id="2.40.50.140">
    <property type="entry name" value="Nucleic acid-binding proteins"/>
    <property type="match status" value="1"/>
</dbReference>
<keyword evidence="4 7" id="KW-0233">DNA recombination</keyword>
<dbReference type="STRING" id="89093.SAMN04488558_101349"/>
<dbReference type="InterPro" id="IPR003717">
    <property type="entry name" value="RecO"/>
</dbReference>
<dbReference type="Pfam" id="PF02565">
    <property type="entry name" value="RecO_C"/>
    <property type="match status" value="1"/>
</dbReference>
<evidence type="ECO:0000313" key="10">
    <source>
        <dbReference type="Proteomes" id="UP000198833"/>
    </source>
</evidence>
<sequence length="258" mass="29928">MSDSFSGIVIYKKDYRERDALVKIFTQEYGFKMFFIKNYHRANHPLHSILFPLTYNQYVGTIHADGLSFIREGVALNRFLSIRQDLTQQAHASYLAQLFDASIEDQQADHALFQLFLNILQAMAQGKSAQLLTIYGELHLLQRFGIYLHWQGCKLCGRLKGELDFSMALQGVLCQQHYLADPHRLHLSSNTVKVLILMAQTPLSQINNIQVRPETLKEMRYFMDQIYQEFVGIRLRSKSFLEQIEQFQGSLKPSSNEK</sequence>
<evidence type="ECO:0000313" key="9">
    <source>
        <dbReference type="EMBL" id="SEP68373.1"/>
    </source>
</evidence>
<keyword evidence="3 7" id="KW-0227">DNA damage</keyword>
<dbReference type="AlphaFoldDB" id="A0A1H8ZVR5"/>
<dbReference type="InterPro" id="IPR012340">
    <property type="entry name" value="NA-bd_OB-fold"/>
</dbReference>
<dbReference type="Gene3D" id="1.20.1440.120">
    <property type="entry name" value="Recombination protein O, C-terminal domain"/>
    <property type="match status" value="1"/>
</dbReference>
<dbReference type="SUPFAM" id="SSF50249">
    <property type="entry name" value="Nucleic acid-binding proteins"/>
    <property type="match status" value="1"/>
</dbReference>
<evidence type="ECO:0000256" key="1">
    <source>
        <dbReference type="ARBA" id="ARBA00007452"/>
    </source>
</evidence>
<evidence type="ECO:0000256" key="6">
    <source>
        <dbReference type="ARBA" id="ARBA00033409"/>
    </source>
</evidence>
<dbReference type="HAMAP" id="MF_00201">
    <property type="entry name" value="RecO"/>
    <property type="match status" value="1"/>
</dbReference>
<evidence type="ECO:0000256" key="5">
    <source>
        <dbReference type="ARBA" id="ARBA00023204"/>
    </source>
</evidence>
<dbReference type="NCBIfam" id="TIGR00613">
    <property type="entry name" value="reco"/>
    <property type="match status" value="1"/>
</dbReference>
<comment type="similarity">
    <text evidence="1 7">Belongs to the RecO family.</text>
</comment>
<dbReference type="GO" id="GO:0006302">
    <property type="term" value="P:double-strand break repair"/>
    <property type="evidence" value="ECO:0007669"/>
    <property type="project" value="TreeGrafter"/>
</dbReference>
<comment type="function">
    <text evidence="7">Involved in DNA repair and RecF pathway recombination.</text>
</comment>
<dbReference type="EMBL" id="FOEN01000001">
    <property type="protein sequence ID" value="SEP68373.1"/>
    <property type="molecule type" value="Genomic_DNA"/>
</dbReference>
<organism evidence="9 10">
    <name type="scientific">Ignavigranum ruoffiae</name>
    <dbReference type="NCBI Taxonomy" id="89093"/>
    <lineage>
        <taxon>Bacteria</taxon>
        <taxon>Bacillati</taxon>
        <taxon>Bacillota</taxon>
        <taxon>Bacilli</taxon>
        <taxon>Lactobacillales</taxon>
        <taxon>Aerococcaceae</taxon>
        <taxon>Ignavigranum</taxon>
    </lineage>
</organism>
<evidence type="ECO:0000259" key="8">
    <source>
        <dbReference type="Pfam" id="PF11967"/>
    </source>
</evidence>
<keyword evidence="5 7" id="KW-0234">DNA repair</keyword>
<dbReference type="SUPFAM" id="SSF57863">
    <property type="entry name" value="ArfGap/RecO-like zinc finger"/>
    <property type="match status" value="1"/>
</dbReference>
<evidence type="ECO:0000256" key="2">
    <source>
        <dbReference type="ARBA" id="ARBA00021310"/>
    </source>
</evidence>
<dbReference type="GO" id="GO:0006310">
    <property type="term" value="P:DNA recombination"/>
    <property type="evidence" value="ECO:0007669"/>
    <property type="project" value="UniProtKB-UniRule"/>
</dbReference>
<dbReference type="Pfam" id="PF11967">
    <property type="entry name" value="RecO_N"/>
    <property type="match status" value="1"/>
</dbReference>
<dbReference type="OrthoDB" id="9797083at2"/>
<dbReference type="InterPro" id="IPR022572">
    <property type="entry name" value="DNA_rep/recomb_RecO_N"/>
</dbReference>
<dbReference type="Proteomes" id="UP000198833">
    <property type="component" value="Unassembled WGS sequence"/>
</dbReference>
<gene>
    <name evidence="7" type="primary">recO</name>
    <name evidence="9" type="ORF">SAMN04488558_101349</name>
</gene>
<protein>
    <recommendedName>
        <fullName evidence="2 7">DNA repair protein RecO</fullName>
    </recommendedName>
    <alternativeName>
        <fullName evidence="6 7">Recombination protein O</fullName>
    </alternativeName>
</protein>
<dbReference type="PANTHER" id="PTHR33991:SF1">
    <property type="entry name" value="DNA REPAIR PROTEIN RECO"/>
    <property type="match status" value="1"/>
</dbReference>
<name>A0A1H8ZVR5_9LACT</name>
<dbReference type="InterPro" id="IPR042242">
    <property type="entry name" value="RecO_C"/>
</dbReference>
<dbReference type="GO" id="GO:0043590">
    <property type="term" value="C:bacterial nucleoid"/>
    <property type="evidence" value="ECO:0007669"/>
    <property type="project" value="TreeGrafter"/>
</dbReference>
<dbReference type="InterPro" id="IPR037278">
    <property type="entry name" value="ARFGAP/RecO"/>
</dbReference>
<proteinExistence type="inferred from homology"/>
<dbReference type="PANTHER" id="PTHR33991">
    <property type="entry name" value="DNA REPAIR PROTEIN RECO"/>
    <property type="match status" value="1"/>
</dbReference>
<feature type="domain" description="DNA replication/recombination mediator RecO N-terminal" evidence="8">
    <location>
        <begin position="4"/>
        <end position="76"/>
    </location>
</feature>
<evidence type="ECO:0000256" key="3">
    <source>
        <dbReference type="ARBA" id="ARBA00022763"/>
    </source>
</evidence>
<dbReference type="RefSeq" id="WP_092570143.1">
    <property type="nucleotide sequence ID" value="NZ_CALUDV010000020.1"/>
</dbReference>
<evidence type="ECO:0000256" key="7">
    <source>
        <dbReference type="HAMAP-Rule" id="MF_00201"/>
    </source>
</evidence>
<accession>A0A1H8ZVR5</accession>
<evidence type="ECO:0000256" key="4">
    <source>
        <dbReference type="ARBA" id="ARBA00023172"/>
    </source>
</evidence>